<dbReference type="Pfam" id="PF01988">
    <property type="entry name" value="VIT1"/>
    <property type="match status" value="1"/>
</dbReference>
<keyword evidence="4 7" id="KW-1133">Transmembrane helix</keyword>
<comment type="similarity">
    <text evidence="2">Belongs to the CCC1 family.</text>
</comment>
<comment type="subcellular location">
    <subcellularLocation>
        <location evidence="1">Endomembrane system</location>
        <topology evidence="1">Multi-pass membrane protein</topology>
    </subcellularLocation>
</comment>
<evidence type="ECO:0000256" key="5">
    <source>
        <dbReference type="ARBA" id="ARBA00023136"/>
    </source>
</evidence>
<evidence type="ECO:0000256" key="6">
    <source>
        <dbReference type="SAM" id="MobiDB-lite"/>
    </source>
</evidence>
<keyword evidence="9" id="KW-1185">Reference proteome</keyword>
<dbReference type="GO" id="GO:0030026">
    <property type="term" value="P:intracellular manganese ion homeostasis"/>
    <property type="evidence" value="ECO:0007669"/>
    <property type="project" value="InterPro"/>
</dbReference>
<name>A0A0F4Z7D2_9PEZI</name>
<dbReference type="EMBL" id="LAEV01002314">
    <property type="protein sequence ID" value="KKA26006.1"/>
    <property type="molecule type" value="Genomic_DNA"/>
</dbReference>
<feature type="transmembrane region" description="Helical" evidence="7">
    <location>
        <begin position="186"/>
        <end position="211"/>
    </location>
</feature>
<evidence type="ECO:0000256" key="1">
    <source>
        <dbReference type="ARBA" id="ARBA00004127"/>
    </source>
</evidence>
<dbReference type="AlphaFoldDB" id="A0A0F4Z7D2"/>
<feature type="transmembrane region" description="Helical" evidence="7">
    <location>
        <begin position="217"/>
        <end position="235"/>
    </location>
</feature>
<evidence type="ECO:0000256" key="2">
    <source>
        <dbReference type="ARBA" id="ARBA00007049"/>
    </source>
</evidence>
<dbReference type="GO" id="GO:0012505">
    <property type="term" value="C:endomembrane system"/>
    <property type="evidence" value="ECO:0007669"/>
    <property type="project" value="UniProtKB-SubCell"/>
</dbReference>
<evidence type="ECO:0000313" key="8">
    <source>
        <dbReference type="EMBL" id="KKA26006.1"/>
    </source>
</evidence>
<keyword evidence="3 7" id="KW-0812">Transmembrane</keyword>
<feature type="compositionally biased region" description="Low complexity" evidence="6">
    <location>
        <begin position="27"/>
        <end position="44"/>
    </location>
</feature>
<accession>A0A0F4Z7D2</accession>
<feature type="transmembrane region" description="Helical" evidence="7">
    <location>
        <begin position="247"/>
        <end position="269"/>
    </location>
</feature>
<dbReference type="PANTHER" id="PTHR31851">
    <property type="entry name" value="FE(2+)/MN(2+) TRANSPORTER PCL1"/>
    <property type="match status" value="1"/>
</dbReference>
<evidence type="ECO:0000256" key="4">
    <source>
        <dbReference type="ARBA" id="ARBA00022989"/>
    </source>
</evidence>
<keyword evidence="5 7" id="KW-0472">Membrane</keyword>
<dbReference type="Proteomes" id="UP000033483">
    <property type="component" value="Unassembled WGS sequence"/>
</dbReference>
<evidence type="ECO:0000256" key="3">
    <source>
        <dbReference type="ARBA" id="ARBA00022692"/>
    </source>
</evidence>
<reference evidence="8 9" key="1">
    <citation type="submission" date="2015-03" db="EMBL/GenBank/DDBJ databases">
        <authorList>
            <person name="Radwan O."/>
            <person name="Al-Naeli F.A."/>
            <person name="Rendon G.A."/>
            <person name="Fields C."/>
        </authorList>
    </citation>
    <scope>NUCLEOTIDE SEQUENCE [LARGE SCALE GENOMIC DNA]</scope>
    <source>
        <strain evidence="8">CR-DP1</strain>
    </source>
</reference>
<dbReference type="CDD" id="cd02435">
    <property type="entry name" value="CCC1"/>
    <property type="match status" value="1"/>
</dbReference>
<comment type="caution">
    <text evidence="8">The sequence shown here is derived from an EMBL/GenBank/DDBJ whole genome shotgun (WGS) entry which is preliminary data.</text>
</comment>
<dbReference type="GO" id="GO:0005384">
    <property type="term" value="F:manganese ion transmembrane transporter activity"/>
    <property type="evidence" value="ECO:0007669"/>
    <property type="project" value="InterPro"/>
</dbReference>
<protein>
    <submittedName>
        <fullName evidence="8">Uncharacterized protein</fullName>
    </submittedName>
</protein>
<organism evidence="8 9">
    <name type="scientific">Thielaviopsis punctulata</name>
    <dbReference type="NCBI Taxonomy" id="72032"/>
    <lineage>
        <taxon>Eukaryota</taxon>
        <taxon>Fungi</taxon>
        <taxon>Dikarya</taxon>
        <taxon>Ascomycota</taxon>
        <taxon>Pezizomycotina</taxon>
        <taxon>Sordariomycetes</taxon>
        <taxon>Hypocreomycetidae</taxon>
        <taxon>Microascales</taxon>
        <taxon>Ceratocystidaceae</taxon>
        <taxon>Thielaviopsis</taxon>
    </lineage>
</organism>
<evidence type="ECO:0000313" key="9">
    <source>
        <dbReference type="Proteomes" id="UP000033483"/>
    </source>
</evidence>
<proteinExistence type="inferred from homology"/>
<feature type="region of interest" description="Disordered" evidence="6">
    <location>
        <begin position="1"/>
        <end position="50"/>
    </location>
</feature>
<feature type="transmembrane region" description="Helical" evidence="7">
    <location>
        <begin position="86"/>
        <end position="110"/>
    </location>
</feature>
<evidence type="ECO:0000256" key="7">
    <source>
        <dbReference type="SAM" id="Phobius"/>
    </source>
</evidence>
<dbReference type="InterPro" id="IPR008217">
    <property type="entry name" value="Ccc1_fam"/>
</dbReference>
<sequence length="286" mass="31044">MPSTESSPLLGDVESGSFPSPTRGPLSRTVSTDVVSTSPSDASTLHSEPGSANSDILRDIIIGFSDGLTVPFSLTAGLSSLGSTRLVIMGGLAELFSGMISMGLGAFLAASTERDHYVSEEQREYWEVQHMPSQEREEIFDIMASYGICRDAAAPMVAELCKNHDHWVRFMMDFELKMEKPDTSRAWISGVTMGLSYFVGGLIPMLPYFFIDVAQKALWVSVGITVVVLLVFGYVKSIMTIRSMRAGVYGAFQTLAIGMAAAGASYLIVRYLDYTGDETPLSILLK</sequence>
<dbReference type="OrthoDB" id="73465at2759"/>
<gene>
    <name evidence="8" type="ORF">TD95_002719</name>
</gene>